<feature type="transmembrane region" description="Helical" evidence="12">
    <location>
        <begin position="310"/>
        <end position="331"/>
    </location>
</feature>
<dbReference type="Gene3D" id="3.30.460.20">
    <property type="entry name" value="CorA soluble domain-like"/>
    <property type="match status" value="1"/>
</dbReference>
<keyword evidence="7 12" id="KW-1133">Transmembrane helix</keyword>
<evidence type="ECO:0000256" key="4">
    <source>
        <dbReference type="ARBA" id="ARBA00022475"/>
    </source>
</evidence>
<evidence type="ECO:0000313" key="14">
    <source>
        <dbReference type="Proteomes" id="UP000240971"/>
    </source>
</evidence>
<dbReference type="InterPro" id="IPR004488">
    <property type="entry name" value="Mg/Co-transport_prot_CorA"/>
</dbReference>
<dbReference type="EMBL" id="PYAW01000001">
    <property type="protein sequence ID" value="PSL49307.1"/>
    <property type="molecule type" value="Genomic_DNA"/>
</dbReference>
<evidence type="ECO:0000256" key="12">
    <source>
        <dbReference type="RuleBase" id="RU362010"/>
    </source>
</evidence>
<keyword evidence="14" id="KW-1185">Reference proteome</keyword>
<dbReference type="GO" id="GO:0050897">
    <property type="term" value="F:cobalt ion binding"/>
    <property type="evidence" value="ECO:0007669"/>
    <property type="project" value="TreeGrafter"/>
</dbReference>
<dbReference type="PANTHER" id="PTHR46494">
    <property type="entry name" value="CORA FAMILY METAL ION TRANSPORTER (EUROFUNG)"/>
    <property type="match status" value="1"/>
</dbReference>
<dbReference type="AlphaFoldDB" id="A0A2P8HSV9"/>
<dbReference type="InterPro" id="IPR045863">
    <property type="entry name" value="CorA_TM1_TM2"/>
</dbReference>
<gene>
    <name evidence="12" type="primary">corA</name>
    <name evidence="13" type="ORF">CLV51_101638</name>
</gene>
<comment type="caution">
    <text evidence="13">The sequence shown here is derived from an EMBL/GenBank/DDBJ whole genome shotgun (WGS) entry which is preliminary data.</text>
</comment>
<evidence type="ECO:0000256" key="10">
    <source>
        <dbReference type="ARBA" id="ARBA00034269"/>
    </source>
</evidence>
<accession>A0A2P8HSV9</accession>
<comment type="function">
    <text evidence="11">Mediates influx of magnesium ions. Alternates between open and closed states. Activated by low cytoplasmic Mg(2+) levels. Inactive when cytoplasmic Mg(2+) levels are high.</text>
</comment>
<dbReference type="FunFam" id="1.20.58.340:FF:000004">
    <property type="entry name" value="Magnesium transport protein CorA"/>
    <property type="match status" value="1"/>
</dbReference>
<comment type="catalytic activity">
    <reaction evidence="10">
        <text>Mg(2+)(in) = Mg(2+)(out)</text>
        <dbReference type="Rhea" id="RHEA:29827"/>
        <dbReference type="ChEBI" id="CHEBI:18420"/>
    </reaction>
</comment>
<proteinExistence type="inferred from homology"/>
<keyword evidence="9 12" id="KW-0472">Membrane</keyword>
<reference evidence="13 14" key="1">
    <citation type="submission" date="2018-03" db="EMBL/GenBank/DDBJ databases">
        <title>Genomic Encyclopedia of Archaeal and Bacterial Type Strains, Phase II (KMG-II): from individual species to whole genera.</title>
        <authorList>
            <person name="Goeker M."/>
        </authorList>
    </citation>
    <scope>NUCLEOTIDE SEQUENCE [LARGE SCALE GENOMIC DNA]</scope>
    <source>
        <strain evidence="13 14">DSM 24859</strain>
    </source>
</reference>
<dbReference type="OrthoDB" id="9803416at2"/>
<dbReference type="Pfam" id="PF01544">
    <property type="entry name" value="CorA"/>
    <property type="match status" value="1"/>
</dbReference>
<dbReference type="Gene3D" id="1.20.58.340">
    <property type="entry name" value="Magnesium transport protein CorA, transmembrane region"/>
    <property type="match status" value="2"/>
</dbReference>
<keyword evidence="3 12" id="KW-0813">Transport</keyword>
<comment type="similarity">
    <text evidence="2 12">Belongs to the CorA metal ion transporter (MIT) (TC 1.A.35) family.</text>
</comment>
<dbReference type="GO" id="GO:0015087">
    <property type="term" value="F:cobalt ion transmembrane transporter activity"/>
    <property type="evidence" value="ECO:0007669"/>
    <property type="project" value="UniProtKB-UniRule"/>
</dbReference>
<dbReference type="InterPro" id="IPR002523">
    <property type="entry name" value="MgTranspt_CorA/ZnTranspt_ZntB"/>
</dbReference>
<name>A0A2P8HSV9_CHINA</name>
<evidence type="ECO:0000256" key="1">
    <source>
        <dbReference type="ARBA" id="ARBA00004651"/>
    </source>
</evidence>
<evidence type="ECO:0000256" key="11">
    <source>
        <dbReference type="ARBA" id="ARBA00045497"/>
    </source>
</evidence>
<keyword evidence="8 12" id="KW-0406">Ion transport</keyword>
<dbReference type="GO" id="GO:0015095">
    <property type="term" value="F:magnesium ion transmembrane transporter activity"/>
    <property type="evidence" value="ECO:0007669"/>
    <property type="project" value="UniProtKB-UniRule"/>
</dbReference>
<evidence type="ECO:0000256" key="3">
    <source>
        <dbReference type="ARBA" id="ARBA00022448"/>
    </source>
</evidence>
<evidence type="ECO:0000313" key="13">
    <source>
        <dbReference type="EMBL" id="PSL49307.1"/>
    </source>
</evidence>
<dbReference type="CDD" id="cd12828">
    <property type="entry name" value="TmCorA-like_1"/>
    <property type="match status" value="1"/>
</dbReference>
<dbReference type="GO" id="GO:0000287">
    <property type="term" value="F:magnesium ion binding"/>
    <property type="evidence" value="ECO:0007669"/>
    <property type="project" value="TreeGrafter"/>
</dbReference>
<dbReference type="SUPFAM" id="SSF143865">
    <property type="entry name" value="CorA soluble domain-like"/>
    <property type="match status" value="1"/>
</dbReference>
<evidence type="ECO:0000256" key="6">
    <source>
        <dbReference type="ARBA" id="ARBA00022842"/>
    </source>
</evidence>
<keyword evidence="5 12" id="KW-0812">Transmembrane</keyword>
<dbReference type="GO" id="GO:0005886">
    <property type="term" value="C:plasma membrane"/>
    <property type="evidence" value="ECO:0007669"/>
    <property type="project" value="UniProtKB-SubCell"/>
</dbReference>
<evidence type="ECO:0000256" key="9">
    <source>
        <dbReference type="ARBA" id="ARBA00023136"/>
    </source>
</evidence>
<sequence>MAVKKMLPIPGVLEVLNPFKLKKQRIMNFNPAEGISTRQPAENTKITVFDYNSNLCKAIVLEKIEDTFPYLESSHLSWINIDGIRKEEVHAICEQFMIHQLIEEDILSVGQRAKTDEINDRLFCLLPMIYFNNETSAVDQEQVSIVLGKNFVISFQEDPSRDVFDPVRAKLLLQGSRIRNGNADYLCYSLLDIIVDNYFMVLDNLGERIELMEDLVQHRPDTRALARINFLRRQIFLFKRAISPVRELVNGFLKSESDLLEDNVTKYYKDVYDHIIQCNDLADNYRDTVLNLQEMYHTQLNLKLNEVMKVLAVVTTLMAPPTLLAGIYGMNFHNMPELESRNGYFYTLGGMGILLLLMIFVFKKRGWF</sequence>
<evidence type="ECO:0000256" key="8">
    <source>
        <dbReference type="ARBA" id="ARBA00023065"/>
    </source>
</evidence>
<dbReference type="RefSeq" id="WP_106526552.1">
    <property type="nucleotide sequence ID" value="NZ_PYAW01000001.1"/>
</dbReference>
<keyword evidence="4 12" id="KW-1003">Cell membrane</keyword>
<dbReference type="Proteomes" id="UP000240971">
    <property type="component" value="Unassembled WGS sequence"/>
</dbReference>
<dbReference type="InterPro" id="IPR045861">
    <property type="entry name" value="CorA_cytoplasmic_dom"/>
</dbReference>
<protein>
    <recommendedName>
        <fullName evidence="12">Magnesium transport protein CorA</fullName>
    </recommendedName>
</protein>
<comment type="subcellular location">
    <subcellularLocation>
        <location evidence="1">Cell membrane</location>
        <topology evidence="1">Multi-pass membrane protein</topology>
    </subcellularLocation>
    <subcellularLocation>
        <location evidence="12">Membrane</location>
        <topology evidence="12">Multi-pass membrane protein</topology>
    </subcellularLocation>
</comment>
<evidence type="ECO:0000256" key="2">
    <source>
        <dbReference type="ARBA" id="ARBA00009765"/>
    </source>
</evidence>
<evidence type="ECO:0000256" key="5">
    <source>
        <dbReference type="ARBA" id="ARBA00022692"/>
    </source>
</evidence>
<dbReference type="NCBIfam" id="TIGR00383">
    <property type="entry name" value="corA"/>
    <property type="match status" value="1"/>
</dbReference>
<organism evidence="13 14">
    <name type="scientific">Chitinophaga niastensis</name>
    <dbReference type="NCBI Taxonomy" id="536980"/>
    <lineage>
        <taxon>Bacteria</taxon>
        <taxon>Pseudomonadati</taxon>
        <taxon>Bacteroidota</taxon>
        <taxon>Chitinophagia</taxon>
        <taxon>Chitinophagales</taxon>
        <taxon>Chitinophagaceae</taxon>
        <taxon>Chitinophaga</taxon>
    </lineage>
</organism>
<feature type="transmembrane region" description="Helical" evidence="12">
    <location>
        <begin position="343"/>
        <end position="362"/>
    </location>
</feature>
<dbReference type="SUPFAM" id="SSF144083">
    <property type="entry name" value="Magnesium transport protein CorA, transmembrane region"/>
    <property type="match status" value="1"/>
</dbReference>
<keyword evidence="6 12" id="KW-0460">Magnesium</keyword>
<evidence type="ECO:0000256" key="7">
    <source>
        <dbReference type="ARBA" id="ARBA00022989"/>
    </source>
</evidence>
<dbReference type="PANTHER" id="PTHR46494:SF1">
    <property type="entry name" value="CORA FAMILY METAL ION TRANSPORTER (EUROFUNG)"/>
    <property type="match status" value="1"/>
</dbReference>